<reference evidence="3" key="1">
    <citation type="submission" date="2010-05" db="EMBL/GenBank/DDBJ databases">
        <title>The complete genome of Truepera radiovictris DSM 17093.</title>
        <authorList>
            <consortium name="US DOE Joint Genome Institute (JGI-PGF)"/>
            <person name="Lucas S."/>
            <person name="Copeland A."/>
            <person name="Lapidus A."/>
            <person name="Glavina del Rio T."/>
            <person name="Dalin E."/>
            <person name="Tice H."/>
            <person name="Bruce D."/>
            <person name="Goodwin L."/>
            <person name="Pitluck S."/>
            <person name="Kyrpides N."/>
            <person name="Mavromatis K."/>
            <person name="Ovchinnikova G."/>
            <person name="Munk A.C."/>
            <person name="Detter J.C."/>
            <person name="Han C."/>
            <person name="Tapia R."/>
            <person name="Land M."/>
            <person name="Hauser L."/>
            <person name="Markowitz V."/>
            <person name="Cheng J.-F."/>
            <person name="Hugenholtz P."/>
            <person name="Woyke T."/>
            <person name="Wu D."/>
            <person name="Tindall B."/>
            <person name="Pomrenke H.G."/>
            <person name="Brambilla E."/>
            <person name="Klenk H.-P."/>
            <person name="Eisen J.A."/>
        </authorList>
    </citation>
    <scope>NUCLEOTIDE SEQUENCE [LARGE SCALE GENOMIC DNA]</scope>
    <source>
        <strain evidence="3">DSM 17093 / CIP 108686 / LMG 22925 / RQ-24</strain>
    </source>
</reference>
<evidence type="ECO:0000256" key="1">
    <source>
        <dbReference type="SAM" id="Phobius"/>
    </source>
</evidence>
<feature type="transmembrane region" description="Helical" evidence="1">
    <location>
        <begin position="148"/>
        <end position="172"/>
    </location>
</feature>
<feature type="transmembrane region" description="Helical" evidence="1">
    <location>
        <begin position="73"/>
        <end position="97"/>
    </location>
</feature>
<keyword evidence="1" id="KW-0472">Membrane</keyword>
<protein>
    <recommendedName>
        <fullName evidence="4">Yip1 domain-containing protein</fullName>
    </recommendedName>
</protein>
<feature type="transmembrane region" description="Helical" evidence="1">
    <location>
        <begin position="25"/>
        <end position="44"/>
    </location>
</feature>
<proteinExistence type="predicted"/>
<name>D7CQY7_TRURR</name>
<dbReference type="KEGG" id="tra:Trad_2007"/>
<sequence>MLARSWPWREVWAEPRGVLRRVRGLPLLAAATVAVVAGGLSGVVDFASETWPVFGGEPPRLGERAPLVWPPLLWLWAALQGALWGFMTAFGLGWLLLRFGRPLGGGGTYAAVVHALAWPLLAGFQARLLLFAVGFVGGALFGDAFPGAVSGVLVLLSWGLWLWLAFVNVAMLSEAHGYRARQALLTFVLAFALLGLLAAALSGVLYAALG</sequence>
<keyword evidence="3" id="KW-1185">Reference proteome</keyword>
<feature type="transmembrane region" description="Helical" evidence="1">
    <location>
        <begin position="184"/>
        <end position="209"/>
    </location>
</feature>
<dbReference type="STRING" id="649638.Trad_2007"/>
<keyword evidence="1" id="KW-1133">Transmembrane helix</keyword>
<dbReference type="HOGENOM" id="CLU_1309654_0_0_0"/>
<feature type="transmembrane region" description="Helical" evidence="1">
    <location>
        <begin position="109"/>
        <end position="142"/>
    </location>
</feature>
<accession>D7CQY7</accession>
<dbReference type="Proteomes" id="UP000000379">
    <property type="component" value="Chromosome"/>
</dbReference>
<organism evidence="2 3">
    <name type="scientific">Truepera radiovictrix (strain DSM 17093 / CIP 108686 / LMG 22925 / RQ-24)</name>
    <dbReference type="NCBI Taxonomy" id="649638"/>
    <lineage>
        <taxon>Bacteria</taxon>
        <taxon>Thermotogati</taxon>
        <taxon>Deinococcota</taxon>
        <taxon>Deinococci</taxon>
        <taxon>Trueperales</taxon>
        <taxon>Trueperaceae</taxon>
        <taxon>Truepera</taxon>
    </lineage>
</organism>
<dbReference type="EMBL" id="CP002049">
    <property type="protein sequence ID" value="ADI15121.1"/>
    <property type="molecule type" value="Genomic_DNA"/>
</dbReference>
<reference evidence="2 3" key="2">
    <citation type="journal article" date="2011" name="Stand. Genomic Sci.">
        <title>Complete genome sequence of Truepera radiovictrix type strain (RQ-24).</title>
        <authorList>
            <person name="Ivanova N."/>
            <person name="Rohde C."/>
            <person name="Munk C."/>
            <person name="Nolan M."/>
            <person name="Lucas S."/>
            <person name="Del Rio T.G."/>
            <person name="Tice H."/>
            <person name="Deshpande S."/>
            <person name="Cheng J.F."/>
            <person name="Tapia R."/>
            <person name="Han C."/>
            <person name="Goodwin L."/>
            <person name="Pitluck S."/>
            <person name="Liolios K."/>
            <person name="Mavromatis K."/>
            <person name="Mikhailova N."/>
            <person name="Pati A."/>
            <person name="Chen A."/>
            <person name="Palaniappan K."/>
            <person name="Land M."/>
            <person name="Hauser L."/>
            <person name="Chang Y.J."/>
            <person name="Jeffries C.D."/>
            <person name="Brambilla E."/>
            <person name="Rohde M."/>
            <person name="Goker M."/>
            <person name="Tindall B.J."/>
            <person name="Woyke T."/>
            <person name="Bristow J."/>
            <person name="Eisen J.A."/>
            <person name="Markowitz V."/>
            <person name="Hugenholtz P."/>
            <person name="Kyrpides N.C."/>
            <person name="Klenk H.P."/>
            <person name="Lapidus A."/>
        </authorList>
    </citation>
    <scope>NUCLEOTIDE SEQUENCE [LARGE SCALE GENOMIC DNA]</scope>
    <source>
        <strain evidence="3">DSM 17093 / CIP 108686 / LMG 22925 / RQ-24</strain>
    </source>
</reference>
<gene>
    <name evidence="2" type="ordered locus">Trad_2007</name>
</gene>
<evidence type="ECO:0000313" key="2">
    <source>
        <dbReference type="EMBL" id="ADI15121.1"/>
    </source>
</evidence>
<dbReference type="AlphaFoldDB" id="D7CQY7"/>
<evidence type="ECO:0000313" key="3">
    <source>
        <dbReference type="Proteomes" id="UP000000379"/>
    </source>
</evidence>
<keyword evidence="1" id="KW-0812">Transmembrane</keyword>
<evidence type="ECO:0008006" key="4">
    <source>
        <dbReference type="Google" id="ProtNLM"/>
    </source>
</evidence>
<dbReference type="RefSeq" id="WP_013178486.1">
    <property type="nucleotide sequence ID" value="NC_014221.1"/>
</dbReference>